<keyword evidence="1" id="KW-0418">Kinase</keyword>
<dbReference type="GO" id="GO:0005524">
    <property type="term" value="F:ATP binding"/>
    <property type="evidence" value="ECO:0007669"/>
    <property type="project" value="UniProtKB-KW"/>
</dbReference>
<dbReference type="InterPro" id="IPR036890">
    <property type="entry name" value="HATPase_C_sf"/>
</dbReference>
<keyword evidence="5" id="KW-1185">Reference proteome</keyword>
<proteinExistence type="predicted"/>
<evidence type="ECO:0000313" key="4">
    <source>
        <dbReference type="EMBL" id="GAA5194633.1"/>
    </source>
</evidence>
<reference evidence="5" key="1">
    <citation type="journal article" date="2019" name="Int. J. Syst. Evol. Microbiol.">
        <title>The Global Catalogue of Microorganisms (GCM) 10K type strain sequencing project: providing services to taxonomists for standard genome sequencing and annotation.</title>
        <authorList>
            <consortium name="The Broad Institute Genomics Platform"/>
            <consortium name="The Broad Institute Genome Sequencing Center for Infectious Disease"/>
            <person name="Wu L."/>
            <person name="Ma J."/>
        </authorList>
    </citation>
    <scope>NUCLEOTIDE SEQUENCE [LARGE SCALE GENOMIC DNA]</scope>
    <source>
        <strain evidence="5">JCM 18304</strain>
    </source>
</reference>
<dbReference type="InterPro" id="IPR050267">
    <property type="entry name" value="Anti-sigma-factor_SerPK"/>
</dbReference>
<evidence type="ECO:0000259" key="3">
    <source>
        <dbReference type="SMART" id="SM00387"/>
    </source>
</evidence>
<evidence type="ECO:0000256" key="1">
    <source>
        <dbReference type="ARBA" id="ARBA00022527"/>
    </source>
</evidence>
<evidence type="ECO:0000256" key="2">
    <source>
        <dbReference type="SAM" id="MobiDB-lite"/>
    </source>
</evidence>
<dbReference type="SUPFAM" id="SSF55874">
    <property type="entry name" value="ATPase domain of HSP90 chaperone/DNA topoisomerase II/histidine kinase"/>
    <property type="match status" value="1"/>
</dbReference>
<gene>
    <name evidence="4" type="ORF">GCM10023322_59450</name>
</gene>
<dbReference type="InterPro" id="IPR003594">
    <property type="entry name" value="HATPase_dom"/>
</dbReference>
<dbReference type="CDD" id="cd16936">
    <property type="entry name" value="HATPase_RsbW-like"/>
    <property type="match status" value="1"/>
</dbReference>
<sequence>MAMRLLTATDLDRVRQAVTSATRHAGLDGDRATRLTLAVNEIATNAIRHGGGSAGIVIRATDGRIEVEIEDSGPGIPPGVTATRPEPEATGGRGLWLADQLCDEMQVRTGPTGTRICLVMRIR</sequence>
<comment type="caution">
    <text evidence="4">The sequence shown here is derived from an EMBL/GenBank/DDBJ whole genome shotgun (WGS) entry which is preliminary data.</text>
</comment>
<protein>
    <submittedName>
        <fullName evidence="4">ATP-binding protein</fullName>
    </submittedName>
</protein>
<keyword evidence="1" id="KW-0808">Transferase</keyword>
<feature type="region of interest" description="Disordered" evidence="2">
    <location>
        <begin position="69"/>
        <end position="89"/>
    </location>
</feature>
<feature type="domain" description="Histidine kinase/HSP90-like ATPase" evidence="3">
    <location>
        <begin position="30"/>
        <end position="123"/>
    </location>
</feature>
<organism evidence="4 5">
    <name type="scientific">Rugosimonospora acidiphila</name>
    <dbReference type="NCBI Taxonomy" id="556531"/>
    <lineage>
        <taxon>Bacteria</taxon>
        <taxon>Bacillati</taxon>
        <taxon>Actinomycetota</taxon>
        <taxon>Actinomycetes</taxon>
        <taxon>Micromonosporales</taxon>
        <taxon>Micromonosporaceae</taxon>
        <taxon>Rugosimonospora</taxon>
    </lineage>
</organism>
<dbReference type="PANTHER" id="PTHR35526:SF3">
    <property type="entry name" value="ANTI-SIGMA-F FACTOR RSBW"/>
    <property type="match status" value="1"/>
</dbReference>
<dbReference type="SMART" id="SM00387">
    <property type="entry name" value="HATPase_c"/>
    <property type="match status" value="1"/>
</dbReference>
<keyword evidence="4" id="KW-0547">Nucleotide-binding</keyword>
<name>A0ABP9SFS5_9ACTN</name>
<dbReference type="EMBL" id="BAABJQ010000022">
    <property type="protein sequence ID" value="GAA5194633.1"/>
    <property type="molecule type" value="Genomic_DNA"/>
</dbReference>
<dbReference type="Gene3D" id="3.30.565.10">
    <property type="entry name" value="Histidine kinase-like ATPase, C-terminal domain"/>
    <property type="match status" value="1"/>
</dbReference>
<accession>A0ABP9SFS5</accession>
<evidence type="ECO:0000313" key="5">
    <source>
        <dbReference type="Proteomes" id="UP001501570"/>
    </source>
</evidence>
<keyword evidence="4" id="KW-0067">ATP-binding</keyword>
<dbReference type="Pfam" id="PF13581">
    <property type="entry name" value="HATPase_c_2"/>
    <property type="match status" value="1"/>
</dbReference>
<keyword evidence="1" id="KW-0723">Serine/threonine-protein kinase</keyword>
<dbReference type="PANTHER" id="PTHR35526">
    <property type="entry name" value="ANTI-SIGMA-F FACTOR RSBW-RELATED"/>
    <property type="match status" value="1"/>
</dbReference>
<dbReference type="Proteomes" id="UP001501570">
    <property type="component" value="Unassembled WGS sequence"/>
</dbReference>